<reference evidence="7 8" key="1">
    <citation type="submission" date="2020-01" db="EMBL/GenBank/DDBJ databases">
        <authorList>
            <person name="Gupta K D."/>
        </authorList>
    </citation>
    <scope>NUCLEOTIDE SEQUENCE [LARGE SCALE GENOMIC DNA]</scope>
</reference>
<sequence>MPYLREYRLVASRSPISLASMNEPSSSAANKSEKKGGSKRQRFLRWLKKRLKSTKSSASHPNSTRVAASSAPGAREPAPSNQAENAEPPVSGSNNAQDQDHTASLLSARPPSSNTPVLPGSSMDQGYDGETTHPSTATAQPTLTNPEMLAPDWKETTKERLGVASRFTQTLLKKVASCVESNPVKVAFSIAKVIIEIKDAIGDNKDELAQRLGDTANRLLAVERTVVIGIPEVAKQAVEKLEKILGEEMKKLEVLAGQSLTRRVLDHEEDEKKIQRIFQCVETATTIFQVEMAISIQETASQIHDGVKKAALEHLRPSEKADHRTVLEEQALKREECTSGTRVEILGKITKWANDSSLESPRVFWLSGQAGSGKTTIAYTIAKWFDKDDDINQYTTFGGNFLCSRQFEETRQRTRIIPTIAYQLARKCRSFADALYIADKFNTINHDVSSQLKDLLVGPWQQSDPTRGQEVSPYLIVIDALDEIADGGGSAFLRDLLIAINKYDLTGFKFLVTSRPDPEVVTLCKSFTSEAICWLQDVPIEDAQLDIGTYLKTKLPLLASSQELVQLVQRSHGLFVYAATAVKYLTRDHRIAVEEQTEMLRDLLSNSYEPASASDVTFLIDELYRHVMHDAFSKYKGKYLTRRLCILYTFLCTAERTSTSVVANLVADGHDGTAKAVVESLHAVLYTQGDRIFWYHASFPDFIFNPTRAMFRLGEDNFNFWCNEAAHHNILGKSCFRVMKSNHGLRFNIGDIPSSFLFDSDNADRLSKVNQNISPVLRYSSCHWAHHLPSPKLINTDILCDCIKDFLEIRVLFWIEAMNLLGLRNQCTPMLQRAREWVLKCGESHSKLARDIGEAANFATYFTGSPAAESTPHLYISALATWLQDTSLCWNWQRKFSRIPTFTHTRGSTDLPLMTITAVSGVNAVAFSSDGMRIVSGSQDRSVRVWDASTGAELKVLNGHCNRVYSVAFSSDGTRVSGSSNNSVRVWDASTGAELRVLDGHSDWVRSVAFSSDGTRIVSGSEDKSVRIWDASTGAELKVLNGHSYWVRSVAFSSDGTRIVSGSSDKSVRVWDASMGAELKVLNGHTNWVESVAFSSDGTRIVSGSRDNSVRIWDASTGAELKVLNGHSDWVKSVAFSSDGTKIVSGSDDKSVRIWDASMGAELKVLNGHSDWVRSVAFSSDGTRIVSGSDDMSMRIWDASMGAELKVLNGHSNGVTSVVFSTDGTQIMSGSRDKSVRIWDASMGAELKVLNGHSDWVKSVAFSSDGTRIVSGSSDKSVRVWDASTGAELKVLNGHSDWVESVAFSSDGTRIVSGSRDNSVRIWDASTGAELKVLNGHSDWVKSVAFSSDGTKIVSGSETILDCVRSVTFSSDGTRIVSGSDDMSMRIWDASTGAQLKMFDGHNKRVNSVAFSSDGTRIVSGSWDKSVRVWDASTGAELKVFDDHNNQVNSVAFSSDGTRIVSGLEDESVRVWDVMTGLGLNTLHAAPTRSLNSVGFSSADTQVVSHLDEFLVPPTVPHNHCNWSLDKTNWLVSSPLHNRLMWVPPNANVKQPSNTVIISRHGFSTVDFRQSMIGAKWAGCYTP</sequence>
<dbReference type="OrthoDB" id="538223at2759"/>
<dbReference type="InterPro" id="IPR011047">
    <property type="entry name" value="Quinoprotein_ADH-like_sf"/>
</dbReference>
<gene>
    <name evidence="7" type="ORF">AAE3_LOCUS2879</name>
</gene>
<dbReference type="PROSITE" id="PS50837">
    <property type="entry name" value="NACHT"/>
    <property type="match status" value="1"/>
</dbReference>
<dbReference type="InterPro" id="IPR051983">
    <property type="entry name" value="WSB_SOCS-box_domain"/>
</dbReference>
<feature type="repeat" description="WD" evidence="4">
    <location>
        <begin position="1441"/>
        <end position="1482"/>
    </location>
</feature>
<dbReference type="PRINTS" id="PR00320">
    <property type="entry name" value="GPROTEINBRPT"/>
</dbReference>
<feature type="repeat" description="WD" evidence="4">
    <location>
        <begin position="1082"/>
        <end position="1123"/>
    </location>
</feature>
<dbReference type="Gene3D" id="3.40.50.300">
    <property type="entry name" value="P-loop containing nucleotide triphosphate hydrolases"/>
    <property type="match status" value="1"/>
</dbReference>
<dbReference type="CDD" id="cd00200">
    <property type="entry name" value="WD40"/>
    <property type="match status" value="2"/>
</dbReference>
<keyword evidence="3" id="KW-0833">Ubl conjugation pathway</keyword>
<name>A0A8S0VXG5_CYCAE</name>
<evidence type="ECO:0000256" key="2">
    <source>
        <dbReference type="ARBA" id="ARBA00022737"/>
    </source>
</evidence>
<proteinExistence type="predicted"/>
<feature type="repeat" description="WD" evidence="4">
    <location>
        <begin position="1292"/>
        <end position="1333"/>
    </location>
</feature>
<dbReference type="PANTHER" id="PTHR15622">
    <property type="entry name" value="WD40 REPEAT PROTEIN"/>
    <property type="match status" value="1"/>
</dbReference>
<feature type="repeat" description="WD" evidence="4">
    <location>
        <begin position="1250"/>
        <end position="1291"/>
    </location>
</feature>
<feature type="domain" description="NACHT" evidence="6">
    <location>
        <begin position="362"/>
        <end position="517"/>
    </location>
</feature>
<comment type="caution">
    <text evidence="7">The sequence shown here is derived from an EMBL/GenBank/DDBJ whole genome shotgun (WGS) entry which is preliminary data.</text>
</comment>
<keyword evidence="2" id="KW-0677">Repeat</keyword>
<dbReference type="SUPFAM" id="SSF52540">
    <property type="entry name" value="P-loop containing nucleoside triphosphate hydrolases"/>
    <property type="match status" value="1"/>
</dbReference>
<feature type="region of interest" description="Disordered" evidence="5">
    <location>
        <begin position="11"/>
        <end position="150"/>
    </location>
</feature>
<dbReference type="EMBL" id="CACVBS010000030">
    <property type="protein sequence ID" value="CAA7260761.1"/>
    <property type="molecule type" value="Genomic_DNA"/>
</dbReference>
<feature type="compositionally biased region" description="Polar residues" evidence="5">
    <location>
        <begin position="132"/>
        <end position="145"/>
    </location>
</feature>
<feature type="repeat" description="WD" evidence="4">
    <location>
        <begin position="1364"/>
        <end position="1398"/>
    </location>
</feature>
<dbReference type="InterPro" id="IPR015943">
    <property type="entry name" value="WD40/YVTN_repeat-like_dom_sf"/>
</dbReference>
<organism evidence="7 8">
    <name type="scientific">Cyclocybe aegerita</name>
    <name type="common">Black poplar mushroom</name>
    <name type="synonym">Agrocybe aegerita</name>
    <dbReference type="NCBI Taxonomy" id="1973307"/>
    <lineage>
        <taxon>Eukaryota</taxon>
        <taxon>Fungi</taxon>
        <taxon>Dikarya</taxon>
        <taxon>Basidiomycota</taxon>
        <taxon>Agaricomycotina</taxon>
        <taxon>Agaricomycetes</taxon>
        <taxon>Agaricomycetidae</taxon>
        <taxon>Agaricales</taxon>
        <taxon>Agaricineae</taxon>
        <taxon>Bolbitiaceae</taxon>
        <taxon>Cyclocybe</taxon>
    </lineage>
</organism>
<evidence type="ECO:0000313" key="7">
    <source>
        <dbReference type="EMBL" id="CAA7260761.1"/>
    </source>
</evidence>
<feature type="repeat" description="WD" evidence="4">
    <location>
        <begin position="1124"/>
        <end position="1165"/>
    </location>
</feature>
<keyword evidence="1 4" id="KW-0853">WD repeat</keyword>
<feature type="repeat" description="WD" evidence="4">
    <location>
        <begin position="957"/>
        <end position="997"/>
    </location>
</feature>
<evidence type="ECO:0000256" key="4">
    <source>
        <dbReference type="PROSITE-ProRule" id="PRU00221"/>
    </source>
</evidence>
<dbReference type="Gene3D" id="2.130.10.10">
    <property type="entry name" value="YVTN repeat-like/Quinoprotein amine dehydrogenase"/>
    <property type="match status" value="7"/>
</dbReference>
<feature type="compositionally biased region" description="Polar residues" evidence="5">
    <location>
        <begin position="54"/>
        <end position="67"/>
    </location>
</feature>
<evidence type="ECO:0000256" key="5">
    <source>
        <dbReference type="SAM" id="MobiDB-lite"/>
    </source>
</evidence>
<dbReference type="SMART" id="SM00320">
    <property type="entry name" value="WD40"/>
    <property type="match status" value="13"/>
</dbReference>
<feature type="repeat" description="WD" evidence="4">
    <location>
        <begin position="1399"/>
        <end position="1440"/>
    </location>
</feature>
<evidence type="ECO:0000259" key="6">
    <source>
        <dbReference type="PROSITE" id="PS50837"/>
    </source>
</evidence>
<protein>
    <recommendedName>
        <fullName evidence="6">NACHT domain-containing protein</fullName>
    </recommendedName>
</protein>
<evidence type="ECO:0000256" key="1">
    <source>
        <dbReference type="ARBA" id="ARBA00022574"/>
    </source>
</evidence>
<feature type="repeat" description="WD" evidence="4">
    <location>
        <begin position="1166"/>
        <end position="1207"/>
    </location>
</feature>
<dbReference type="InterPro" id="IPR018391">
    <property type="entry name" value="PQQ_b-propeller_rpt"/>
</dbReference>
<dbReference type="InterPro" id="IPR027417">
    <property type="entry name" value="P-loop_NTPase"/>
</dbReference>
<feature type="repeat" description="WD" evidence="4">
    <location>
        <begin position="922"/>
        <end position="956"/>
    </location>
</feature>
<dbReference type="InterPro" id="IPR007111">
    <property type="entry name" value="NACHT_NTPase"/>
</dbReference>
<dbReference type="SUPFAM" id="SSF50998">
    <property type="entry name" value="Quinoprotein alcohol dehydrogenase-like"/>
    <property type="match status" value="1"/>
</dbReference>
<dbReference type="SMART" id="SM00564">
    <property type="entry name" value="PQQ"/>
    <property type="match status" value="11"/>
</dbReference>
<feature type="repeat" description="WD" evidence="4">
    <location>
        <begin position="1208"/>
        <end position="1249"/>
    </location>
</feature>
<dbReference type="PROSITE" id="PS00678">
    <property type="entry name" value="WD_REPEATS_1"/>
    <property type="match status" value="8"/>
</dbReference>
<keyword evidence="8" id="KW-1185">Reference proteome</keyword>
<dbReference type="InterPro" id="IPR036322">
    <property type="entry name" value="WD40_repeat_dom_sf"/>
</dbReference>
<dbReference type="InterPro" id="IPR056884">
    <property type="entry name" value="NPHP3-like_N"/>
</dbReference>
<dbReference type="GO" id="GO:0000209">
    <property type="term" value="P:protein polyubiquitination"/>
    <property type="evidence" value="ECO:0007669"/>
    <property type="project" value="TreeGrafter"/>
</dbReference>
<dbReference type="InterPro" id="IPR019775">
    <property type="entry name" value="WD40_repeat_CS"/>
</dbReference>
<feature type="repeat" description="WD" evidence="4">
    <location>
        <begin position="1040"/>
        <end position="1081"/>
    </location>
</feature>
<dbReference type="InterPro" id="IPR020472">
    <property type="entry name" value="WD40_PAC1"/>
</dbReference>
<dbReference type="Proteomes" id="UP000467700">
    <property type="component" value="Unassembled WGS sequence"/>
</dbReference>
<dbReference type="InterPro" id="IPR001680">
    <property type="entry name" value="WD40_rpt"/>
</dbReference>
<feature type="repeat" description="WD" evidence="4">
    <location>
        <begin position="998"/>
        <end position="1039"/>
    </location>
</feature>
<dbReference type="InterPro" id="IPR059179">
    <property type="entry name" value="MLKL-like_MCAfunc"/>
</dbReference>
<dbReference type="PROSITE" id="PS50082">
    <property type="entry name" value="WD_REPEATS_2"/>
    <property type="match status" value="13"/>
</dbReference>
<feature type="compositionally biased region" description="Polar residues" evidence="5">
    <location>
        <begin position="14"/>
        <end position="30"/>
    </location>
</feature>
<feature type="compositionally biased region" description="Polar residues" evidence="5">
    <location>
        <begin position="91"/>
        <end position="116"/>
    </location>
</feature>
<dbReference type="SUPFAM" id="SSF50978">
    <property type="entry name" value="WD40 repeat-like"/>
    <property type="match status" value="1"/>
</dbReference>
<feature type="compositionally biased region" description="Basic residues" evidence="5">
    <location>
        <begin position="37"/>
        <end position="53"/>
    </location>
</feature>
<evidence type="ECO:0000313" key="8">
    <source>
        <dbReference type="Proteomes" id="UP000467700"/>
    </source>
</evidence>
<dbReference type="CDD" id="cd21037">
    <property type="entry name" value="MLKL_NTD"/>
    <property type="match status" value="1"/>
</dbReference>
<dbReference type="Pfam" id="PF24883">
    <property type="entry name" value="NPHP3_N"/>
    <property type="match status" value="1"/>
</dbReference>
<accession>A0A8S0VXG5</accession>
<evidence type="ECO:0000256" key="3">
    <source>
        <dbReference type="ARBA" id="ARBA00022786"/>
    </source>
</evidence>
<dbReference type="PANTHER" id="PTHR15622:SF2">
    <property type="entry name" value="U4_U6 SMALL NUCLEAR RIBONUCLEOPROTEIN PRP4"/>
    <property type="match status" value="1"/>
</dbReference>
<dbReference type="PROSITE" id="PS50294">
    <property type="entry name" value="WD_REPEATS_REGION"/>
    <property type="match status" value="13"/>
</dbReference>
<dbReference type="Pfam" id="PF00400">
    <property type="entry name" value="WD40"/>
    <property type="match status" value="14"/>
</dbReference>